<feature type="domain" description="Radical SAM core" evidence="11">
    <location>
        <begin position="14"/>
        <end position="277"/>
    </location>
</feature>
<proteinExistence type="inferred from homology"/>
<dbReference type="InterPro" id="IPR013785">
    <property type="entry name" value="Aldolase_TIM"/>
</dbReference>
<dbReference type="PROSITE" id="PS51918">
    <property type="entry name" value="RADICAL_SAM"/>
    <property type="match status" value="1"/>
</dbReference>
<dbReference type="PROSITE" id="PS51379">
    <property type="entry name" value="4FE4S_FER_2"/>
    <property type="match status" value="1"/>
</dbReference>
<comment type="caution">
    <text evidence="12">The sequence shown here is derived from an EMBL/GenBank/DDBJ whole genome shotgun (WGS) entry which is preliminary data.</text>
</comment>
<evidence type="ECO:0000259" key="11">
    <source>
        <dbReference type="PROSITE" id="PS51918"/>
    </source>
</evidence>
<dbReference type="InterPro" id="IPR058240">
    <property type="entry name" value="rSAM_sf"/>
</dbReference>
<keyword evidence="4" id="KW-0949">S-adenosyl-L-methionine</keyword>
<organism evidence="12 13">
    <name type="scientific">Diplocloster modestus</name>
    <dbReference type="NCBI Taxonomy" id="2850322"/>
    <lineage>
        <taxon>Bacteria</taxon>
        <taxon>Bacillati</taxon>
        <taxon>Bacillota</taxon>
        <taxon>Clostridia</taxon>
        <taxon>Lachnospirales</taxon>
        <taxon>Lachnospiraceae</taxon>
        <taxon>Diplocloster</taxon>
    </lineage>
</organism>
<dbReference type="InterPro" id="IPR034457">
    <property type="entry name" value="Organic_radical-activating"/>
</dbReference>
<dbReference type="PROSITE" id="PS01087">
    <property type="entry name" value="RADICAL_ACTIVATING"/>
    <property type="match status" value="1"/>
</dbReference>
<evidence type="ECO:0000256" key="1">
    <source>
        <dbReference type="ARBA" id="ARBA00001966"/>
    </source>
</evidence>
<keyword evidence="7" id="KW-0408">Iron</keyword>
<evidence type="ECO:0000313" key="13">
    <source>
        <dbReference type="Proteomes" id="UP001314681"/>
    </source>
</evidence>
<dbReference type="SUPFAM" id="SSF54862">
    <property type="entry name" value="4Fe-4S ferredoxins"/>
    <property type="match status" value="1"/>
</dbReference>
<keyword evidence="13" id="KW-1185">Reference proteome</keyword>
<keyword evidence="8" id="KW-0411">Iron-sulfur</keyword>
<dbReference type="EMBL" id="JAHQCX010000002">
    <property type="protein sequence ID" value="MBU9725329.1"/>
    <property type="molecule type" value="Genomic_DNA"/>
</dbReference>
<dbReference type="InterPro" id="IPR017900">
    <property type="entry name" value="4Fe4S_Fe_S_CS"/>
</dbReference>
<evidence type="ECO:0000256" key="3">
    <source>
        <dbReference type="ARBA" id="ARBA00022485"/>
    </source>
</evidence>
<evidence type="ECO:0000256" key="7">
    <source>
        <dbReference type="ARBA" id="ARBA00023004"/>
    </source>
</evidence>
<reference evidence="12 13" key="1">
    <citation type="submission" date="2021-06" db="EMBL/GenBank/DDBJ databases">
        <title>Description of novel taxa of the family Lachnospiraceae.</title>
        <authorList>
            <person name="Chaplin A.V."/>
            <person name="Sokolova S.R."/>
            <person name="Pikina A.P."/>
            <person name="Korzhanova M."/>
            <person name="Belova V."/>
            <person name="Korostin D."/>
            <person name="Efimov B.A."/>
        </authorList>
    </citation>
    <scope>NUCLEOTIDE SEQUENCE [LARGE SCALE GENOMIC DNA]</scope>
    <source>
        <strain evidence="12 13">ASD4241</strain>
    </source>
</reference>
<dbReference type="InterPro" id="IPR040074">
    <property type="entry name" value="BssD/PflA/YjjW"/>
</dbReference>
<accession>A0ABS6K485</accession>
<evidence type="ECO:0000256" key="8">
    <source>
        <dbReference type="ARBA" id="ARBA00023014"/>
    </source>
</evidence>
<evidence type="ECO:0000313" key="12">
    <source>
        <dbReference type="EMBL" id="MBU9725329.1"/>
    </source>
</evidence>
<dbReference type="RefSeq" id="WP_238726351.1">
    <property type="nucleotide sequence ID" value="NZ_JAHQCX010000002.1"/>
</dbReference>
<sequence length="281" mass="31618">MNGIIFDIKEFAVFDGPGIRTTVFLKGCPLQCMWCHNPEGMSFAPERMTSPNGCLHCGRCIQVCPSPSKCLVCGKCIEVCPMRLRKICGTAVTPEELAGRLLKDREFLLKNEGGVTFSGGEPLAQPEFLEACIRELNGLHTCVETSGFCEREQFRKIVGMLQFVIMDIKLVDDDRHRYYTGVSNRKILANLEQLKTGDTPYMIRIPLIPGVNDTEENMEQTAALLTNAGPLVRVELLPYHKTAGAKYGMVGKNYQPEFQTEQKPQYHMDPFEKRGIPYKIM</sequence>
<dbReference type="InterPro" id="IPR012839">
    <property type="entry name" value="Organic_radical_activase"/>
</dbReference>
<dbReference type="CDD" id="cd01335">
    <property type="entry name" value="Radical_SAM"/>
    <property type="match status" value="1"/>
</dbReference>
<dbReference type="PIRSF" id="PIRSF000371">
    <property type="entry name" value="PFL_act_enz"/>
    <property type="match status" value="1"/>
</dbReference>
<evidence type="ECO:0000256" key="9">
    <source>
        <dbReference type="ARBA" id="ARBA00047365"/>
    </source>
</evidence>
<evidence type="ECO:0000256" key="4">
    <source>
        <dbReference type="ARBA" id="ARBA00022691"/>
    </source>
</evidence>
<dbReference type="PANTHER" id="PTHR30352">
    <property type="entry name" value="PYRUVATE FORMATE-LYASE-ACTIVATING ENZYME"/>
    <property type="match status" value="1"/>
</dbReference>
<comment type="cofactor">
    <cofactor evidence="1">
        <name>[4Fe-4S] cluster</name>
        <dbReference type="ChEBI" id="CHEBI:49883"/>
    </cofactor>
</comment>
<dbReference type="Proteomes" id="UP001314681">
    <property type="component" value="Unassembled WGS sequence"/>
</dbReference>
<keyword evidence="5" id="KW-0479">Metal-binding</keyword>
<dbReference type="SFLD" id="SFLDS00029">
    <property type="entry name" value="Radical_SAM"/>
    <property type="match status" value="1"/>
</dbReference>
<dbReference type="SFLD" id="SFLDG01118">
    <property type="entry name" value="activating_enzymes__group_2"/>
    <property type="match status" value="1"/>
</dbReference>
<keyword evidence="3" id="KW-0004">4Fe-4S</keyword>
<evidence type="ECO:0000256" key="2">
    <source>
        <dbReference type="ARBA" id="ARBA00009777"/>
    </source>
</evidence>
<dbReference type="PANTHER" id="PTHR30352:SF4">
    <property type="entry name" value="PYRUVATE FORMATE-LYASE 2-ACTIVATING ENZYME"/>
    <property type="match status" value="1"/>
</dbReference>
<dbReference type="PROSITE" id="PS00198">
    <property type="entry name" value="4FE4S_FER_1"/>
    <property type="match status" value="1"/>
</dbReference>
<evidence type="ECO:0000259" key="10">
    <source>
        <dbReference type="PROSITE" id="PS51379"/>
    </source>
</evidence>
<dbReference type="InterPro" id="IPR017896">
    <property type="entry name" value="4Fe4S_Fe-S-bd"/>
</dbReference>
<keyword evidence="6" id="KW-0560">Oxidoreductase</keyword>
<gene>
    <name evidence="12" type="ORF">KTH90_04795</name>
</gene>
<dbReference type="Pfam" id="PF04055">
    <property type="entry name" value="Radical_SAM"/>
    <property type="match status" value="1"/>
</dbReference>
<dbReference type="InterPro" id="IPR001989">
    <property type="entry name" value="Radical_activat_CS"/>
</dbReference>
<name>A0ABS6K485_9FIRM</name>
<feature type="domain" description="4Fe-4S ferredoxin-type" evidence="10">
    <location>
        <begin position="61"/>
        <end position="90"/>
    </location>
</feature>
<comment type="similarity">
    <text evidence="2">Belongs to the organic radical-activating enzymes family.</text>
</comment>
<dbReference type="InterPro" id="IPR007197">
    <property type="entry name" value="rSAM"/>
</dbReference>
<evidence type="ECO:0000256" key="5">
    <source>
        <dbReference type="ARBA" id="ARBA00022723"/>
    </source>
</evidence>
<dbReference type="NCBIfam" id="TIGR02494">
    <property type="entry name" value="PFLE_PFLC"/>
    <property type="match status" value="1"/>
</dbReference>
<comment type="catalytic activity">
    <reaction evidence="9">
        <text>glycyl-[protein] + reduced [flavodoxin] + S-adenosyl-L-methionine = glycin-2-yl radical-[protein] + semiquinone [flavodoxin] + 5'-deoxyadenosine + L-methionine + H(+)</text>
        <dbReference type="Rhea" id="RHEA:61976"/>
        <dbReference type="Rhea" id="RHEA-COMP:10622"/>
        <dbReference type="Rhea" id="RHEA-COMP:14480"/>
        <dbReference type="Rhea" id="RHEA-COMP:15993"/>
        <dbReference type="Rhea" id="RHEA-COMP:15994"/>
        <dbReference type="ChEBI" id="CHEBI:15378"/>
        <dbReference type="ChEBI" id="CHEBI:17319"/>
        <dbReference type="ChEBI" id="CHEBI:29947"/>
        <dbReference type="ChEBI" id="CHEBI:32722"/>
        <dbReference type="ChEBI" id="CHEBI:57618"/>
        <dbReference type="ChEBI" id="CHEBI:57844"/>
        <dbReference type="ChEBI" id="CHEBI:59789"/>
        <dbReference type="ChEBI" id="CHEBI:140311"/>
    </reaction>
</comment>
<dbReference type="Gene3D" id="3.20.20.70">
    <property type="entry name" value="Aldolase class I"/>
    <property type="match status" value="1"/>
</dbReference>
<dbReference type="SFLD" id="SFLDG01066">
    <property type="entry name" value="organic_radical-activating_enz"/>
    <property type="match status" value="1"/>
</dbReference>
<protein>
    <submittedName>
        <fullName evidence="12">Glycyl-radical enzyme activating protein</fullName>
    </submittedName>
</protein>
<dbReference type="SUPFAM" id="SSF102114">
    <property type="entry name" value="Radical SAM enzymes"/>
    <property type="match status" value="1"/>
</dbReference>
<evidence type="ECO:0000256" key="6">
    <source>
        <dbReference type="ARBA" id="ARBA00023002"/>
    </source>
</evidence>